<organism evidence="1">
    <name type="scientific">Escherichia coli</name>
    <dbReference type="NCBI Taxonomy" id="562"/>
    <lineage>
        <taxon>Bacteria</taxon>
        <taxon>Pseudomonadati</taxon>
        <taxon>Pseudomonadota</taxon>
        <taxon>Gammaproteobacteria</taxon>
        <taxon>Enterobacterales</taxon>
        <taxon>Enterobacteriaceae</taxon>
        <taxon>Escherichia</taxon>
    </lineage>
</organism>
<geneLocation type="plasmid" evidence="1">
    <name>pJ53_SAL-19-0623_NDM</name>
</geneLocation>
<reference evidence="1" key="1">
    <citation type="journal article" date="2020" name="Clin. Microbiol. Infect.">
        <title>Multidrug-resistant Salmonella enterica serovar London carrying blaNDM-1 encoding plasmid from Singapore.</title>
        <authorList>
            <person name="Octavia S."/>
            <person name="Chew K.L."/>
            <person name="Lee Chew K."/>
            <person name="Lin R.T.P."/>
            <person name="Teo J.W.P."/>
        </authorList>
    </citation>
    <scope>NUCLEOTIDE SEQUENCE</scope>
    <source>
        <strain evidence="1">J53</strain>
        <plasmid evidence="1">pJ53_SAL-19-0623_NDM</plasmid>
    </source>
</reference>
<proteinExistence type="predicted"/>
<accession>A0A6D1P770</accession>
<keyword evidence="1" id="KW-0614">Plasmid</keyword>
<name>A0A6D1P770_ECOLX</name>
<dbReference type="EMBL" id="MN604268">
    <property type="protein sequence ID" value="QIC03695.1"/>
    <property type="molecule type" value="Genomic_DNA"/>
</dbReference>
<gene>
    <name evidence="1" type="ORF">pJ53_SAL-19-0623_NDM_00047</name>
</gene>
<protein>
    <submittedName>
        <fullName evidence="1">Uncharacterized protein</fullName>
    </submittedName>
</protein>
<evidence type="ECO:0000313" key="1">
    <source>
        <dbReference type="EMBL" id="QIC03695.1"/>
    </source>
</evidence>
<dbReference type="AlphaFoldDB" id="A0A6D1P770"/>
<sequence>MIFTSLGFERYCHHCNGYEPLDRFYYHSDTKTYEAVCKPCYVPHYKPYKMKNV</sequence>